<sequence length="368" mass="41182">MGSPTHNKQLLELINTVSDDVDSAASKDDLLAAIQKVRDFKGPLTFDNTTPGILAGVGAAFLLLAIWLMLWAPQSARHWLIGFTGIDYTIIQIVPAVFGVVSTLSALTYIGSRSSMLPDLSRRIARMSSYLTLGLKHIRKNPEKILSRLMAEFADYHRGNYSREIELSLGGTYKGALHLIPYVFHHLHYVNKRVVVERVSDGKGGYRTVVKTVYDHFDRYSIVFRFPWVRGIAVRADGMSDIDRKTSWETTSTDFNSYFTLTGPTEMDCAKFAKPTTVLTLLELPRYLASANLEFSQDGNLCVSFGNDNLLDYSMKTSLADPDAFYEEIAKGVQLPHLTTVLQLVHRLAEQHDDNFTPIPTPASIQEQ</sequence>
<organism evidence="2 3">
    <name type="scientific">Pseudomonas aeruginosa</name>
    <dbReference type="NCBI Taxonomy" id="287"/>
    <lineage>
        <taxon>Bacteria</taxon>
        <taxon>Pseudomonadati</taxon>
        <taxon>Pseudomonadota</taxon>
        <taxon>Gammaproteobacteria</taxon>
        <taxon>Pseudomonadales</taxon>
        <taxon>Pseudomonadaceae</taxon>
        <taxon>Pseudomonas</taxon>
    </lineage>
</organism>
<keyword evidence="1" id="KW-0812">Transmembrane</keyword>
<evidence type="ECO:0008006" key="4">
    <source>
        <dbReference type="Google" id="ProtNLM"/>
    </source>
</evidence>
<dbReference type="RefSeq" id="WP_065085920.1">
    <property type="nucleotide sequence ID" value="NZ_NFFZ01000004.1"/>
</dbReference>
<gene>
    <name evidence="2" type="ORF">CAZ10_09405</name>
</gene>
<evidence type="ECO:0000313" key="3">
    <source>
        <dbReference type="Proteomes" id="UP000194857"/>
    </source>
</evidence>
<dbReference type="Proteomes" id="UP000194857">
    <property type="component" value="Unassembled WGS sequence"/>
</dbReference>
<dbReference type="EMBL" id="NFFZ01000004">
    <property type="protein sequence ID" value="OTI63049.1"/>
    <property type="molecule type" value="Genomic_DNA"/>
</dbReference>
<dbReference type="AlphaFoldDB" id="A0A241XRD0"/>
<keyword evidence="1" id="KW-0472">Membrane</keyword>
<proteinExistence type="predicted"/>
<accession>A0A241XRD0</accession>
<name>A0A241XRD0_PSEAI</name>
<reference evidence="2 3" key="1">
    <citation type="submission" date="2017-05" db="EMBL/GenBank/DDBJ databases">
        <authorList>
            <person name="Song R."/>
            <person name="Chenine A.L."/>
            <person name="Ruprecht R.M."/>
        </authorList>
    </citation>
    <scope>NUCLEOTIDE SEQUENCE [LARGE SCALE GENOMIC DNA]</scope>
    <source>
        <strain evidence="2 3">S567_C10_BS</strain>
    </source>
</reference>
<feature type="transmembrane region" description="Helical" evidence="1">
    <location>
        <begin position="53"/>
        <end position="72"/>
    </location>
</feature>
<protein>
    <recommendedName>
        <fullName evidence="4">DUF3137 domain-containing protein</fullName>
    </recommendedName>
</protein>
<keyword evidence="1" id="KW-1133">Transmembrane helix</keyword>
<evidence type="ECO:0000313" key="2">
    <source>
        <dbReference type="EMBL" id="OTI63049.1"/>
    </source>
</evidence>
<comment type="caution">
    <text evidence="2">The sequence shown here is derived from an EMBL/GenBank/DDBJ whole genome shotgun (WGS) entry which is preliminary data.</text>
</comment>
<evidence type="ECO:0000256" key="1">
    <source>
        <dbReference type="SAM" id="Phobius"/>
    </source>
</evidence>